<evidence type="ECO:0000256" key="4">
    <source>
        <dbReference type="ARBA" id="ARBA00022827"/>
    </source>
</evidence>
<evidence type="ECO:0000259" key="7">
    <source>
        <dbReference type="Pfam" id="PF16901"/>
    </source>
</evidence>
<feature type="domain" description="FAD dependent oxidoreductase" evidence="6">
    <location>
        <begin position="26"/>
        <end position="379"/>
    </location>
</feature>
<dbReference type="PANTHER" id="PTHR11985">
    <property type="entry name" value="GLYCEROL-3-PHOSPHATE DEHYDROGENASE"/>
    <property type="match status" value="1"/>
</dbReference>
<dbReference type="EMBL" id="BMMK01000026">
    <property type="protein sequence ID" value="GGM71440.1"/>
    <property type="molecule type" value="Genomic_DNA"/>
</dbReference>
<dbReference type="Gene3D" id="3.30.9.10">
    <property type="entry name" value="D-Amino Acid Oxidase, subunit A, domain 2"/>
    <property type="match status" value="1"/>
</dbReference>
<dbReference type="Gene3D" id="1.10.8.870">
    <property type="entry name" value="Alpha-glycerophosphate oxidase, cap domain"/>
    <property type="match status" value="1"/>
</dbReference>
<sequence>MSESEGALFVDRRAQTREQLTHGTFDVAIVGGGILGIATAWAAARAGLRVALLERGDFAGATSSASSKLVHGGLRYLAMGDVRLVHENHVERRALGDRLAPHLVRPLPFLVPVFDRGPHSRLKLGAGVLLYSALSRFGDGAGKIVSVAKARELAPALRAKGLRGCALYYDHQMNDSRVAVMSARAAAESGAVLLNHAEVRDVRRTHGRVTGVELRDLVDGTEFGVNARVVVNATGPWLDHLRRMEDPKAAPSIRLSKGSHLVLRTDKPWHAAVTTPIDDVRVSFAIPWEGQLLLGTTDEAYEGDPAKVACTEADIDQILGEAGLGIESDALRRDRIAYTFAGLRVLPGGPGDTKNAKRETVITVGPGGMVSVAGGKWTTFRKIGGTVLARVAQQLGVPGLEKALDSPVAPLPGAARPDNVSRVLLAAAPELPDDVASHLATHYGTHAHEVIALGAADPMLLERVHPDGPDIWAQVVHAIEHEWAFEVEDVLRRRTTVSVRGLDTPEVRDRVAGMLAAHGSRTAVA</sequence>
<gene>
    <name evidence="8" type="ORF">GCM10012275_47340</name>
</gene>
<dbReference type="InterPro" id="IPR038299">
    <property type="entry name" value="DAO_C_sf"/>
</dbReference>
<organism evidence="8 9">
    <name type="scientific">Longimycelium tulufanense</name>
    <dbReference type="NCBI Taxonomy" id="907463"/>
    <lineage>
        <taxon>Bacteria</taxon>
        <taxon>Bacillati</taxon>
        <taxon>Actinomycetota</taxon>
        <taxon>Actinomycetes</taxon>
        <taxon>Pseudonocardiales</taxon>
        <taxon>Pseudonocardiaceae</taxon>
        <taxon>Longimycelium</taxon>
    </lineage>
</organism>
<dbReference type="Gene3D" id="3.50.50.60">
    <property type="entry name" value="FAD/NAD(P)-binding domain"/>
    <property type="match status" value="1"/>
</dbReference>
<evidence type="ECO:0000256" key="1">
    <source>
        <dbReference type="ARBA" id="ARBA00001974"/>
    </source>
</evidence>
<reference evidence="8" key="2">
    <citation type="submission" date="2020-09" db="EMBL/GenBank/DDBJ databases">
        <authorList>
            <person name="Sun Q."/>
            <person name="Zhou Y."/>
        </authorList>
    </citation>
    <scope>NUCLEOTIDE SEQUENCE</scope>
    <source>
        <strain evidence="8">CGMCC 4.5737</strain>
    </source>
</reference>
<dbReference type="Proteomes" id="UP000637578">
    <property type="component" value="Unassembled WGS sequence"/>
</dbReference>
<evidence type="ECO:0000313" key="9">
    <source>
        <dbReference type="Proteomes" id="UP000637578"/>
    </source>
</evidence>
<dbReference type="RefSeq" id="WP_189060614.1">
    <property type="nucleotide sequence ID" value="NZ_BMMK01000026.1"/>
</dbReference>
<evidence type="ECO:0000259" key="6">
    <source>
        <dbReference type="Pfam" id="PF01266"/>
    </source>
</evidence>
<proteinExistence type="inferred from homology"/>
<dbReference type="InterPro" id="IPR031656">
    <property type="entry name" value="DAO_C"/>
</dbReference>
<protein>
    <submittedName>
        <fullName evidence="8">Glycerol-3-phosphate dehydrogenase</fullName>
    </submittedName>
</protein>
<dbReference type="InterPro" id="IPR036188">
    <property type="entry name" value="FAD/NAD-bd_sf"/>
</dbReference>
<dbReference type="PRINTS" id="PR01001">
    <property type="entry name" value="FADG3PDH"/>
</dbReference>
<dbReference type="SUPFAM" id="SSF51905">
    <property type="entry name" value="FAD/NAD(P)-binding domain"/>
    <property type="match status" value="1"/>
</dbReference>
<keyword evidence="5" id="KW-0560">Oxidoreductase</keyword>
<dbReference type="PANTHER" id="PTHR11985:SF31">
    <property type="entry name" value="GLYCEROL-3-PHOSPHATE DEHYDROGENASE 2"/>
    <property type="match status" value="1"/>
</dbReference>
<reference evidence="8" key="1">
    <citation type="journal article" date="2014" name="Int. J. Syst. Evol. Microbiol.">
        <title>Complete genome sequence of Corynebacterium casei LMG S-19264T (=DSM 44701T), isolated from a smear-ripened cheese.</title>
        <authorList>
            <consortium name="US DOE Joint Genome Institute (JGI-PGF)"/>
            <person name="Walter F."/>
            <person name="Albersmeier A."/>
            <person name="Kalinowski J."/>
            <person name="Ruckert C."/>
        </authorList>
    </citation>
    <scope>NUCLEOTIDE SEQUENCE</scope>
    <source>
        <strain evidence="8">CGMCC 4.5737</strain>
    </source>
</reference>
<dbReference type="Pfam" id="PF01266">
    <property type="entry name" value="DAO"/>
    <property type="match status" value="1"/>
</dbReference>
<accession>A0A8J3CJF4</accession>
<keyword evidence="4" id="KW-0274">FAD</keyword>
<keyword evidence="3" id="KW-0285">Flavoprotein</keyword>
<feature type="domain" description="Alpha-glycerophosphate oxidase C-terminal" evidence="7">
    <location>
        <begin position="410"/>
        <end position="517"/>
    </location>
</feature>
<dbReference type="AlphaFoldDB" id="A0A8J3CJF4"/>
<evidence type="ECO:0000313" key="8">
    <source>
        <dbReference type="EMBL" id="GGM71440.1"/>
    </source>
</evidence>
<dbReference type="GO" id="GO:0004368">
    <property type="term" value="F:glycerol-3-phosphate dehydrogenase (quinone) activity"/>
    <property type="evidence" value="ECO:0007669"/>
    <property type="project" value="InterPro"/>
</dbReference>
<comment type="caution">
    <text evidence="8">The sequence shown here is derived from an EMBL/GenBank/DDBJ whole genome shotgun (WGS) entry which is preliminary data.</text>
</comment>
<evidence type="ECO:0000256" key="5">
    <source>
        <dbReference type="ARBA" id="ARBA00023002"/>
    </source>
</evidence>
<evidence type="ECO:0000256" key="2">
    <source>
        <dbReference type="ARBA" id="ARBA00007330"/>
    </source>
</evidence>
<comment type="similarity">
    <text evidence="2">Belongs to the FAD-dependent glycerol-3-phosphate dehydrogenase family.</text>
</comment>
<dbReference type="InterPro" id="IPR006076">
    <property type="entry name" value="FAD-dep_OxRdtase"/>
</dbReference>
<dbReference type="InterPro" id="IPR000447">
    <property type="entry name" value="G3P_DH_FAD-dep"/>
</dbReference>
<comment type="cofactor">
    <cofactor evidence="1">
        <name>FAD</name>
        <dbReference type="ChEBI" id="CHEBI:57692"/>
    </cofactor>
</comment>
<dbReference type="GO" id="GO:0046168">
    <property type="term" value="P:glycerol-3-phosphate catabolic process"/>
    <property type="evidence" value="ECO:0007669"/>
    <property type="project" value="TreeGrafter"/>
</dbReference>
<name>A0A8J3CJF4_9PSEU</name>
<evidence type="ECO:0000256" key="3">
    <source>
        <dbReference type="ARBA" id="ARBA00022630"/>
    </source>
</evidence>
<dbReference type="Pfam" id="PF16901">
    <property type="entry name" value="DAO_C"/>
    <property type="match status" value="1"/>
</dbReference>
<keyword evidence="9" id="KW-1185">Reference proteome</keyword>